<sequence length="76" mass="8693">MNQIASMGSIGIWIGILSVILLGFCLYFTLSYFEHLKYDDDRLMKQTKMGAVITLVLALLVPAFFQLFIFSQMMSF</sequence>
<gene>
    <name evidence="2" type="ORF">SAMN05877842_11968</name>
</gene>
<keyword evidence="1" id="KW-1133">Transmembrane helix</keyword>
<evidence type="ECO:0000256" key="1">
    <source>
        <dbReference type="SAM" id="Phobius"/>
    </source>
</evidence>
<proteinExistence type="predicted"/>
<evidence type="ECO:0000313" key="2">
    <source>
        <dbReference type="EMBL" id="SOC44267.1"/>
    </source>
</evidence>
<protein>
    <submittedName>
        <fullName evidence="2">Uncharacterized protein</fullName>
    </submittedName>
</protein>
<keyword evidence="1" id="KW-0472">Membrane</keyword>
<feature type="transmembrane region" description="Helical" evidence="1">
    <location>
        <begin position="50"/>
        <end position="70"/>
    </location>
</feature>
<keyword evidence="3" id="KW-1185">Reference proteome</keyword>
<dbReference type="RefSeq" id="WP_235864661.1">
    <property type="nucleotide sequence ID" value="NZ_OBQC01000019.1"/>
</dbReference>
<evidence type="ECO:0000313" key="3">
    <source>
        <dbReference type="Proteomes" id="UP000219252"/>
    </source>
</evidence>
<dbReference type="EMBL" id="OBQC01000019">
    <property type="protein sequence ID" value="SOC44267.1"/>
    <property type="molecule type" value="Genomic_DNA"/>
</dbReference>
<feature type="transmembrane region" description="Helical" evidence="1">
    <location>
        <begin position="12"/>
        <end position="30"/>
    </location>
</feature>
<accession>A0A285URD6</accession>
<dbReference type="AlphaFoldDB" id="A0A285URD6"/>
<dbReference type="Proteomes" id="UP000219252">
    <property type="component" value="Unassembled WGS sequence"/>
</dbReference>
<keyword evidence="1" id="KW-0812">Transmembrane</keyword>
<reference evidence="3" key="1">
    <citation type="submission" date="2017-08" db="EMBL/GenBank/DDBJ databases">
        <authorList>
            <person name="Varghese N."/>
            <person name="Submissions S."/>
        </authorList>
    </citation>
    <scope>NUCLEOTIDE SEQUENCE [LARGE SCALE GENOMIC DNA]</scope>
    <source>
        <strain evidence="3">JC23</strain>
    </source>
</reference>
<name>A0A285URD6_9BACL</name>
<organism evidence="2 3">
    <name type="scientific">Ureibacillus acetophenoni</name>
    <dbReference type="NCBI Taxonomy" id="614649"/>
    <lineage>
        <taxon>Bacteria</taxon>
        <taxon>Bacillati</taxon>
        <taxon>Bacillota</taxon>
        <taxon>Bacilli</taxon>
        <taxon>Bacillales</taxon>
        <taxon>Caryophanaceae</taxon>
        <taxon>Ureibacillus</taxon>
    </lineage>
</organism>